<gene>
    <name evidence="1" type="ORF">NBR_LOCUS21868</name>
</gene>
<evidence type="ECO:0000313" key="3">
    <source>
        <dbReference type="WBParaSite" id="NBR_0002186701-mRNA-1"/>
    </source>
</evidence>
<dbReference type="WBParaSite" id="NBR_0002186701-mRNA-1">
    <property type="protein sequence ID" value="NBR_0002186701-mRNA-1"/>
    <property type="gene ID" value="NBR_0002186701"/>
</dbReference>
<dbReference type="AlphaFoldDB" id="A0A0N4YX95"/>
<evidence type="ECO:0000313" key="2">
    <source>
        <dbReference type="Proteomes" id="UP000271162"/>
    </source>
</evidence>
<evidence type="ECO:0000313" key="1">
    <source>
        <dbReference type="EMBL" id="VDL86268.1"/>
    </source>
</evidence>
<reference evidence="3" key="1">
    <citation type="submission" date="2017-02" db="UniProtKB">
        <authorList>
            <consortium name="WormBaseParasite"/>
        </authorList>
    </citation>
    <scope>IDENTIFICATION</scope>
</reference>
<name>A0A0N4YX95_NIPBR</name>
<sequence>MPVSSPDATFFYAKTVVDRDLEVRVVVNANRQSFRLCSFVYLQARIAYASLLMCEKMGMSSQQNKENCEESLALLRLKLGYDEGVDVYDMVRDDITSSALGFRFNPAAPQVGHSFVYSPSATTLLR</sequence>
<proteinExistence type="predicted"/>
<organism evidence="3">
    <name type="scientific">Nippostrongylus brasiliensis</name>
    <name type="common">Rat hookworm</name>
    <dbReference type="NCBI Taxonomy" id="27835"/>
    <lineage>
        <taxon>Eukaryota</taxon>
        <taxon>Metazoa</taxon>
        <taxon>Ecdysozoa</taxon>
        <taxon>Nematoda</taxon>
        <taxon>Chromadorea</taxon>
        <taxon>Rhabditida</taxon>
        <taxon>Rhabditina</taxon>
        <taxon>Rhabditomorpha</taxon>
        <taxon>Strongyloidea</taxon>
        <taxon>Heligmosomidae</taxon>
        <taxon>Nippostrongylus</taxon>
    </lineage>
</organism>
<protein>
    <submittedName>
        <fullName evidence="3">FERM domain-containing protein</fullName>
    </submittedName>
</protein>
<dbReference type="Proteomes" id="UP000271162">
    <property type="component" value="Unassembled WGS sequence"/>
</dbReference>
<dbReference type="EMBL" id="UYSL01026990">
    <property type="protein sequence ID" value="VDL86268.1"/>
    <property type="molecule type" value="Genomic_DNA"/>
</dbReference>
<keyword evidence="2" id="KW-1185">Reference proteome</keyword>
<accession>A0A0N4YX95</accession>
<reference evidence="1 2" key="2">
    <citation type="submission" date="2018-11" db="EMBL/GenBank/DDBJ databases">
        <authorList>
            <consortium name="Pathogen Informatics"/>
        </authorList>
    </citation>
    <scope>NUCLEOTIDE SEQUENCE [LARGE SCALE GENOMIC DNA]</scope>
</reference>